<dbReference type="InterPro" id="IPR002543">
    <property type="entry name" value="FtsK_dom"/>
</dbReference>
<dbReference type="PANTHER" id="PTHR22683">
    <property type="entry name" value="SPORULATION PROTEIN RELATED"/>
    <property type="match status" value="1"/>
</dbReference>
<organism evidence="4 5">
    <name type="scientific">Candidatus Enterococcus lemimoniae</name>
    <dbReference type="NCBI Taxonomy" id="1834167"/>
    <lineage>
        <taxon>Bacteria</taxon>
        <taxon>Bacillati</taxon>
        <taxon>Bacillota</taxon>
        <taxon>Bacilli</taxon>
        <taxon>Lactobacillales</taxon>
        <taxon>Enterococcaceae</taxon>
        <taxon>Enterococcus</taxon>
    </lineage>
</organism>
<dbReference type="InterPro" id="IPR027417">
    <property type="entry name" value="P-loop_NTPase"/>
</dbReference>
<dbReference type="Proteomes" id="UP000195080">
    <property type="component" value="Chromosome"/>
</dbReference>
<evidence type="ECO:0000256" key="2">
    <source>
        <dbReference type="ARBA" id="ARBA00022840"/>
    </source>
</evidence>
<dbReference type="RefSeq" id="WP_176332553.1">
    <property type="nucleotide sequence ID" value="NZ_CP147248.1"/>
</dbReference>
<evidence type="ECO:0000313" key="4">
    <source>
        <dbReference type="EMBL" id="WYJ85857.1"/>
    </source>
</evidence>
<evidence type="ECO:0000259" key="3">
    <source>
        <dbReference type="Pfam" id="PF01580"/>
    </source>
</evidence>
<dbReference type="Gene3D" id="3.40.50.300">
    <property type="entry name" value="P-loop containing nucleotide triphosphate hydrolases"/>
    <property type="match status" value="1"/>
</dbReference>
<reference evidence="5" key="1">
    <citation type="submission" date="2017-05" db="EMBL/GenBank/DDBJ databases">
        <title>The Genome Sequence of EEnterococcus faecalis 9F2_4866.</title>
        <authorList>
            <consortium name="The Broad Institute Genomics Platform"/>
            <consortium name="The Broad Institute Genomic Center for Infectious Diseases"/>
            <person name="Earl A."/>
            <person name="Manson A."/>
            <person name="Schwartman J."/>
            <person name="Gilmore M."/>
            <person name="Abouelleil A."/>
            <person name="Cao P."/>
            <person name="Chapman S."/>
            <person name="Cusick C."/>
            <person name="Shea T."/>
            <person name="Young S."/>
            <person name="Neafsey D."/>
            <person name="Nusbaum C."/>
            <person name="Birren B."/>
        </authorList>
    </citation>
    <scope>NUCLEOTIDE SEQUENCE [LARGE SCALE GENOMIC DNA]</scope>
    <source>
        <strain evidence="5">12C11_DIV0727</strain>
    </source>
</reference>
<keyword evidence="5" id="KW-1185">Reference proteome</keyword>
<protein>
    <recommendedName>
        <fullName evidence="3">FtsK domain-containing protein</fullName>
    </recommendedName>
</protein>
<dbReference type="SUPFAM" id="SSF52540">
    <property type="entry name" value="P-loop containing nucleoside triphosphate hydrolases"/>
    <property type="match status" value="1"/>
</dbReference>
<evidence type="ECO:0000256" key="1">
    <source>
        <dbReference type="ARBA" id="ARBA00022741"/>
    </source>
</evidence>
<name>A0ABZ2T7V2_9ENTE</name>
<keyword evidence="2" id="KW-0067">ATP-binding</keyword>
<gene>
    <name evidence="4" type="ORF">A5866_000934</name>
</gene>
<feature type="domain" description="FtsK" evidence="3">
    <location>
        <begin position="102"/>
        <end position="205"/>
    </location>
</feature>
<dbReference type="PANTHER" id="PTHR22683:SF1">
    <property type="entry name" value="TYPE VII SECRETION SYSTEM PROTEIN ESSC"/>
    <property type="match status" value="1"/>
</dbReference>
<keyword evidence="1" id="KW-0547">Nucleotide-binding</keyword>
<dbReference type="EMBL" id="CP147248">
    <property type="protein sequence ID" value="WYJ85857.1"/>
    <property type="molecule type" value="Genomic_DNA"/>
</dbReference>
<dbReference type="InterPro" id="IPR050206">
    <property type="entry name" value="FtsK/SpoIIIE/SftA"/>
</dbReference>
<evidence type="ECO:0000313" key="5">
    <source>
        <dbReference type="Proteomes" id="UP000195080"/>
    </source>
</evidence>
<proteinExistence type="predicted"/>
<accession>A0ABZ2T7V2</accession>
<sequence>MSNVSGQEKFLQLNCRLIENQTVQNIEKLKPDIEALFRCRVIIKEHADRGIFTLVVLLNEELSSYEMSIDALNKYNAVGEFFIGESLMGALSAKWNFQTNFFWVAGMSGAGKSVKIKNILAQLAQISQYDLGFDYTTMFLTSSSKIADFIEFEKAGAFIASGINSQLKVFEYVLKELERRERLFYELQVENIKEYNEKHLHAPLKQIVLLADEYENTRNGLDKKQSDYAERLLLNILNIGRSSGCVVIIGTQSALKGAVGIVADKLTVKFSGYNESNVLRKLSPAIASYYQTLKKEPQGVFSIIHLI</sequence>
<dbReference type="Pfam" id="PF01580">
    <property type="entry name" value="FtsK_SpoIIIE"/>
    <property type="match status" value="1"/>
</dbReference>